<keyword evidence="2" id="KW-1185">Reference proteome</keyword>
<dbReference type="STRING" id="1197325.WEN_02535"/>
<dbReference type="AlphaFoldDB" id="I6ZFB7"/>
<dbReference type="RefSeq" id="WP_014850002.1">
    <property type="nucleotide sequence ID" value="NC_018149.1"/>
</dbReference>
<sequence length="378" mass="42128">MRGLATFLVKALTIVGAGGGPLILQVYSSSKIAELPRKFQWTLNLNLNSQGSSGGSVEAKKAEKSYWLEGLKKDKWQGVEQSKWGELSGKTARSAYKLAFRSSWIQEEDEKLGDKSAKGALALIKASWGGFDGEKSKEVRTEEIAVGEDKRVWLIIAKSESSIYLIPAVRASSEGRTGLGDSKADKKINEEGVVDIASWTREFDKEDKWEEEHNKCLEKEYSSGIRITRASSLVRNEEGKIKELKRKGWDIVYYEDGVEKEKGLAVYDREKTKGEKLSLNAGKITGMRMNLGCRRGGKNKRYFPLDIKVLGDSTKLKDKENSSKNLNQEITIDDKISQVIGVRLDQVVISDTGIGSGKKNEIKWGTINKPSLTRELLK</sequence>
<dbReference type="Proteomes" id="UP000009005">
    <property type="component" value="Chromosome"/>
</dbReference>
<dbReference type="HOGENOM" id="CLU_064276_0_0_14"/>
<gene>
    <name evidence="1" type="ordered locus">WEN_02535</name>
</gene>
<proteinExistence type="predicted"/>
<evidence type="ECO:0000313" key="2">
    <source>
        <dbReference type="Proteomes" id="UP000009005"/>
    </source>
</evidence>
<dbReference type="OrthoDB" id="8613538at2"/>
<dbReference type="EMBL" id="CP003703">
    <property type="protein sequence ID" value="AFN65292.1"/>
    <property type="molecule type" value="Genomic_DNA"/>
</dbReference>
<accession>I6ZFB7</accession>
<name>I6ZFB7_MYCWM</name>
<organism evidence="1 2">
    <name type="scientific">Mycoplasma wenyonii (strain Massachusetts)</name>
    <name type="common">Eperythrozoon wenyonii</name>
    <dbReference type="NCBI Taxonomy" id="1197325"/>
    <lineage>
        <taxon>Bacteria</taxon>
        <taxon>Bacillati</taxon>
        <taxon>Mycoplasmatota</taxon>
        <taxon>Mollicutes</taxon>
        <taxon>Mycoplasmataceae</taxon>
        <taxon>Mycoplasma</taxon>
    </lineage>
</organism>
<evidence type="ECO:0000313" key="1">
    <source>
        <dbReference type="EMBL" id="AFN65292.1"/>
    </source>
</evidence>
<dbReference type="PATRIC" id="fig|1197325.3.peg.547"/>
<protein>
    <submittedName>
        <fullName evidence="1">Uncharacterized protein</fullName>
    </submittedName>
</protein>
<reference evidence="1 2" key="1">
    <citation type="journal article" date="2012" name="J. Bacteriol.">
        <title>Complete genome sequence of Mycoplasma wenyonii strain Massachusetts.</title>
        <authorList>
            <person name="Dos Santos A.P."/>
            <person name="Guimaraes A.M."/>
            <person name="do Nascimento N.C."/>
            <person name="Sanmiguel P.J."/>
            <person name="Messick J.B."/>
        </authorList>
    </citation>
    <scope>NUCLEOTIDE SEQUENCE [LARGE SCALE GENOMIC DNA]</scope>
    <source>
        <strain evidence="1 2">Massachusetts</strain>
    </source>
</reference>
<dbReference type="KEGG" id="mwe:WEN_02535"/>